<evidence type="ECO:0000256" key="7">
    <source>
        <dbReference type="ARBA" id="ARBA00022833"/>
    </source>
</evidence>
<dbReference type="Pfam" id="PF00096">
    <property type="entry name" value="zf-C2H2"/>
    <property type="match status" value="2"/>
</dbReference>
<evidence type="ECO:0000256" key="8">
    <source>
        <dbReference type="ARBA" id="ARBA00023015"/>
    </source>
</evidence>
<dbReference type="Pfam" id="PF13912">
    <property type="entry name" value="zf-C2H2_6"/>
    <property type="match status" value="1"/>
</dbReference>
<evidence type="ECO:0000256" key="12">
    <source>
        <dbReference type="PROSITE-ProRule" id="PRU00042"/>
    </source>
</evidence>
<dbReference type="Proteomes" id="UP001311232">
    <property type="component" value="Unassembled WGS sequence"/>
</dbReference>
<evidence type="ECO:0000313" key="16">
    <source>
        <dbReference type="Proteomes" id="UP001311232"/>
    </source>
</evidence>
<sequence length="325" mass="37031">MLPLRVFLNERLSAVAEEILGAVEKTIVVYQEEILRSKDLEIRQLRTQLKLLKSEPESDTCLESEQLHSPPPPSVSPVQPHQSPLAVAAPHEEEHQRDEEEEDEVCCVDQELPETSQVKEEQQREATKRHFWMVDDPAEHQEDPEPEAQEFISPHTGLATSLHDQALHFQQFLSNANGGGSSSGEESRDRPYICSMCEKRFTNCSHLAAHIRTHTGERPYMCDICRKTFITTSALNRHQTIHTEGKRYICAYCGKSFKWMESLGRHRSQECSLYRVAAAAVHWSDSPPMSHTHPMCLLLATLTREREGEAGAEGEEWEEFDMLCA</sequence>
<comment type="subcellular location">
    <subcellularLocation>
        <location evidence="2">Nucleus</location>
    </subcellularLocation>
</comment>
<dbReference type="AlphaFoldDB" id="A0AAV9RQL8"/>
<feature type="domain" description="C2H2-type" evidence="14">
    <location>
        <begin position="248"/>
        <end position="287"/>
    </location>
</feature>
<evidence type="ECO:0000259" key="14">
    <source>
        <dbReference type="PROSITE" id="PS50157"/>
    </source>
</evidence>
<dbReference type="InterPro" id="IPR013087">
    <property type="entry name" value="Znf_C2H2_type"/>
</dbReference>
<feature type="region of interest" description="Disordered" evidence="13">
    <location>
        <begin position="55"/>
        <end position="106"/>
    </location>
</feature>
<keyword evidence="6 12" id="KW-0863">Zinc-finger</keyword>
<evidence type="ECO:0000313" key="15">
    <source>
        <dbReference type="EMBL" id="KAK5611308.1"/>
    </source>
</evidence>
<keyword evidence="9" id="KW-0238">DNA-binding</keyword>
<keyword evidence="7" id="KW-0862">Zinc</keyword>
<evidence type="ECO:0000256" key="4">
    <source>
        <dbReference type="ARBA" id="ARBA00022723"/>
    </source>
</evidence>
<dbReference type="FunFam" id="3.30.160.60:FF:000226">
    <property type="entry name" value="Zinc finger protein 236 variant"/>
    <property type="match status" value="1"/>
</dbReference>
<comment type="similarity">
    <text evidence="3">Belongs to the krueppel C2H2-type zinc-finger protein family.</text>
</comment>
<accession>A0AAV9RQL8</accession>
<evidence type="ECO:0000256" key="5">
    <source>
        <dbReference type="ARBA" id="ARBA00022737"/>
    </source>
</evidence>
<protein>
    <recommendedName>
        <fullName evidence="14">C2H2-type domain-containing protein</fullName>
    </recommendedName>
</protein>
<dbReference type="Gene3D" id="3.30.160.60">
    <property type="entry name" value="Classic Zinc Finger"/>
    <property type="match status" value="3"/>
</dbReference>
<comment type="function">
    <text evidence="1">May be involved in transcriptional regulation.</text>
</comment>
<dbReference type="PROSITE" id="PS00028">
    <property type="entry name" value="ZINC_FINGER_C2H2_1"/>
    <property type="match status" value="2"/>
</dbReference>
<dbReference type="PANTHER" id="PTHR23235">
    <property type="entry name" value="KRUEPPEL-LIKE TRANSCRIPTION FACTOR"/>
    <property type="match status" value="1"/>
</dbReference>
<comment type="caution">
    <text evidence="15">The sequence shown here is derived from an EMBL/GenBank/DDBJ whole genome shotgun (WGS) entry which is preliminary data.</text>
</comment>
<dbReference type="GO" id="GO:0008270">
    <property type="term" value="F:zinc ion binding"/>
    <property type="evidence" value="ECO:0007669"/>
    <property type="project" value="UniProtKB-KW"/>
</dbReference>
<evidence type="ECO:0000256" key="2">
    <source>
        <dbReference type="ARBA" id="ARBA00004123"/>
    </source>
</evidence>
<dbReference type="GO" id="GO:0000981">
    <property type="term" value="F:DNA-binding transcription factor activity, RNA polymerase II-specific"/>
    <property type="evidence" value="ECO:0007669"/>
    <property type="project" value="TreeGrafter"/>
</dbReference>
<keyword evidence="8" id="KW-0805">Transcription regulation</keyword>
<evidence type="ECO:0000256" key="10">
    <source>
        <dbReference type="ARBA" id="ARBA00023163"/>
    </source>
</evidence>
<feature type="domain" description="C2H2-type" evidence="14">
    <location>
        <begin position="220"/>
        <end position="247"/>
    </location>
</feature>
<dbReference type="SMART" id="SM00355">
    <property type="entry name" value="ZnF_C2H2"/>
    <property type="match status" value="3"/>
</dbReference>
<evidence type="ECO:0000256" key="9">
    <source>
        <dbReference type="ARBA" id="ARBA00023125"/>
    </source>
</evidence>
<dbReference type="EMBL" id="JAHHUM010001487">
    <property type="protein sequence ID" value="KAK5611308.1"/>
    <property type="molecule type" value="Genomic_DNA"/>
</dbReference>
<keyword evidence="10" id="KW-0804">Transcription</keyword>
<evidence type="ECO:0000256" key="13">
    <source>
        <dbReference type="SAM" id="MobiDB-lite"/>
    </source>
</evidence>
<keyword evidence="16" id="KW-1185">Reference proteome</keyword>
<dbReference type="GO" id="GO:0000978">
    <property type="term" value="F:RNA polymerase II cis-regulatory region sequence-specific DNA binding"/>
    <property type="evidence" value="ECO:0007669"/>
    <property type="project" value="TreeGrafter"/>
</dbReference>
<dbReference type="GO" id="GO:0005634">
    <property type="term" value="C:nucleus"/>
    <property type="evidence" value="ECO:0007669"/>
    <property type="project" value="UniProtKB-SubCell"/>
</dbReference>
<keyword evidence="4" id="KW-0479">Metal-binding</keyword>
<dbReference type="PANTHER" id="PTHR23235:SF120">
    <property type="entry name" value="KRUPPEL-LIKE FACTOR 15"/>
    <property type="match status" value="1"/>
</dbReference>
<name>A0AAV9RQL8_9TELE</name>
<dbReference type="SUPFAM" id="SSF57667">
    <property type="entry name" value="beta-beta-alpha zinc fingers"/>
    <property type="match status" value="2"/>
</dbReference>
<keyword evidence="5" id="KW-0677">Repeat</keyword>
<evidence type="ECO:0000256" key="11">
    <source>
        <dbReference type="ARBA" id="ARBA00023242"/>
    </source>
</evidence>
<dbReference type="InterPro" id="IPR036236">
    <property type="entry name" value="Znf_C2H2_sf"/>
</dbReference>
<reference evidence="15 16" key="1">
    <citation type="submission" date="2021-06" db="EMBL/GenBank/DDBJ databases">
        <authorList>
            <person name="Palmer J.M."/>
        </authorList>
    </citation>
    <scope>NUCLEOTIDE SEQUENCE [LARGE SCALE GENOMIC DNA]</scope>
    <source>
        <strain evidence="15 16">MEX-2019</strain>
        <tissue evidence="15">Muscle</tissue>
    </source>
</reference>
<dbReference type="PROSITE" id="PS50157">
    <property type="entry name" value="ZINC_FINGER_C2H2_2"/>
    <property type="match status" value="3"/>
</dbReference>
<organism evidence="15 16">
    <name type="scientific">Crenichthys baileyi</name>
    <name type="common">White River springfish</name>
    <dbReference type="NCBI Taxonomy" id="28760"/>
    <lineage>
        <taxon>Eukaryota</taxon>
        <taxon>Metazoa</taxon>
        <taxon>Chordata</taxon>
        <taxon>Craniata</taxon>
        <taxon>Vertebrata</taxon>
        <taxon>Euteleostomi</taxon>
        <taxon>Actinopterygii</taxon>
        <taxon>Neopterygii</taxon>
        <taxon>Teleostei</taxon>
        <taxon>Neoteleostei</taxon>
        <taxon>Acanthomorphata</taxon>
        <taxon>Ovalentaria</taxon>
        <taxon>Atherinomorphae</taxon>
        <taxon>Cyprinodontiformes</taxon>
        <taxon>Goodeidae</taxon>
        <taxon>Crenichthys</taxon>
    </lineage>
</organism>
<dbReference type="FunFam" id="3.30.160.60:FF:000557">
    <property type="entry name" value="zinc finger and SCAN domain-containing protein 29"/>
    <property type="match status" value="1"/>
</dbReference>
<gene>
    <name evidence="15" type="ORF">CRENBAI_018827</name>
</gene>
<evidence type="ECO:0000256" key="3">
    <source>
        <dbReference type="ARBA" id="ARBA00006991"/>
    </source>
</evidence>
<evidence type="ECO:0000256" key="6">
    <source>
        <dbReference type="ARBA" id="ARBA00022771"/>
    </source>
</evidence>
<proteinExistence type="inferred from homology"/>
<feature type="domain" description="C2H2-type" evidence="14">
    <location>
        <begin position="192"/>
        <end position="219"/>
    </location>
</feature>
<keyword evidence="11" id="KW-0539">Nucleus</keyword>
<evidence type="ECO:0000256" key="1">
    <source>
        <dbReference type="ARBA" id="ARBA00003767"/>
    </source>
</evidence>